<dbReference type="InterPro" id="IPR007318">
    <property type="entry name" value="Phopholipid_MeTrfase"/>
</dbReference>
<proteinExistence type="predicted"/>
<evidence type="ECO:0000313" key="7">
    <source>
        <dbReference type="Proteomes" id="UP001428817"/>
    </source>
</evidence>
<keyword evidence="3 5" id="KW-1133">Transmembrane helix</keyword>
<accession>A0ABP9PUB8</accession>
<dbReference type="Gene3D" id="1.20.120.1630">
    <property type="match status" value="1"/>
</dbReference>
<dbReference type="Proteomes" id="UP001428817">
    <property type="component" value="Unassembled WGS sequence"/>
</dbReference>
<dbReference type="EMBL" id="BAABJP010000007">
    <property type="protein sequence ID" value="GAA5152156.1"/>
    <property type="molecule type" value="Genomic_DNA"/>
</dbReference>
<evidence type="ECO:0000256" key="4">
    <source>
        <dbReference type="ARBA" id="ARBA00023136"/>
    </source>
</evidence>
<keyword evidence="7" id="KW-1185">Reference proteome</keyword>
<evidence type="ECO:0000256" key="3">
    <source>
        <dbReference type="ARBA" id="ARBA00022989"/>
    </source>
</evidence>
<comment type="subcellular location">
    <subcellularLocation>
        <location evidence="1">Endomembrane system</location>
        <topology evidence="1">Multi-pass membrane protein</topology>
    </subcellularLocation>
</comment>
<evidence type="ECO:0000313" key="6">
    <source>
        <dbReference type="EMBL" id="GAA5152156.1"/>
    </source>
</evidence>
<evidence type="ECO:0000256" key="2">
    <source>
        <dbReference type="ARBA" id="ARBA00022692"/>
    </source>
</evidence>
<organism evidence="6 7">
    <name type="scientific">Pseudonocardia eucalypti</name>
    <dbReference type="NCBI Taxonomy" id="648755"/>
    <lineage>
        <taxon>Bacteria</taxon>
        <taxon>Bacillati</taxon>
        <taxon>Actinomycetota</taxon>
        <taxon>Actinomycetes</taxon>
        <taxon>Pseudonocardiales</taxon>
        <taxon>Pseudonocardiaceae</taxon>
        <taxon>Pseudonocardia</taxon>
    </lineage>
</organism>
<protein>
    <submittedName>
        <fullName evidence="6">Isoprenylcysteine carboxylmethyltransferase family protein</fullName>
    </submittedName>
</protein>
<gene>
    <name evidence="6" type="ORF">GCM10023321_20400</name>
</gene>
<keyword evidence="2 5" id="KW-0812">Transmembrane</keyword>
<evidence type="ECO:0000256" key="5">
    <source>
        <dbReference type="SAM" id="Phobius"/>
    </source>
</evidence>
<dbReference type="Pfam" id="PF04191">
    <property type="entry name" value="PEMT"/>
    <property type="match status" value="1"/>
</dbReference>
<evidence type="ECO:0000256" key="1">
    <source>
        <dbReference type="ARBA" id="ARBA00004127"/>
    </source>
</evidence>
<feature type="transmembrane region" description="Helical" evidence="5">
    <location>
        <begin position="32"/>
        <end position="50"/>
    </location>
</feature>
<comment type="caution">
    <text evidence="6">The sequence shown here is derived from an EMBL/GenBank/DDBJ whole genome shotgun (WGS) entry which is preliminary data.</text>
</comment>
<feature type="transmembrane region" description="Helical" evidence="5">
    <location>
        <begin position="83"/>
        <end position="116"/>
    </location>
</feature>
<name>A0ABP9PUB8_9PSEU</name>
<reference evidence="7" key="1">
    <citation type="journal article" date="2019" name="Int. J. Syst. Evol. Microbiol.">
        <title>The Global Catalogue of Microorganisms (GCM) 10K type strain sequencing project: providing services to taxonomists for standard genome sequencing and annotation.</title>
        <authorList>
            <consortium name="The Broad Institute Genomics Platform"/>
            <consortium name="The Broad Institute Genome Sequencing Center for Infectious Disease"/>
            <person name="Wu L."/>
            <person name="Ma J."/>
        </authorList>
    </citation>
    <scope>NUCLEOTIDE SEQUENCE [LARGE SCALE GENOMIC DNA]</scope>
    <source>
        <strain evidence="7">JCM 18303</strain>
    </source>
</reference>
<sequence length="152" mass="16471">MFMALAPGTVAGVVPWWLTGWQAGGWGPAPRLLGVLPLVGGVVVLVHAFARFVTEGLGTPAPVAPTEHLVVGGLYRYVRNPMYLAVVAAIFGQALLLARPVLLGYALVAGGVMWAFAKWYEEPKLAATFGEEYERYRRAVPGWLPRGRAWRA</sequence>
<keyword evidence="4 5" id="KW-0472">Membrane</keyword>